<reference evidence="1" key="1">
    <citation type="submission" date="2022-06" db="EMBL/GenBank/DDBJ databases">
        <title>Rothia sp. isolated from sandalwood seedling.</title>
        <authorList>
            <person name="Tuikhar N."/>
            <person name="Kirdat K."/>
            <person name="Thorat V."/>
            <person name="Swetha P."/>
            <person name="Padma S."/>
            <person name="Sundararaj R."/>
            <person name="Yadav A."/>
        </authorList>
    </citation>
    <scope>NUCLEOTIDE SEQUENCE</scope>
    <source>
        <strain evidence="1">AR01</strain>
    </source>
</reference>
<organism evidence="1 2">
    <name type="scientific">Rothia santali</name>
    <dbReference type="NCBI Taxonomy" id="2949643"/>
    <lineage>
        <taxon>Bacteria</taxon>
        <taxon>Bacillati</taxon>
        <taxon>Actinomycetota</taxon>
        <taxon>Actinomycetes</taxon>
        <taxon>Micrococcales</taxon>
        <taxon>Micrococcaceae</taxon>
        <taxon>Rothia</taxon>
    </lineage>
</organism>
<proteinExistence type="predicted"/>
<keyword evidence="2" id="KW-1185">Reference proteome</keyword>
<evidence type="ECO:0000313" key="2">
    <source>
        <dbReference type="Proteomes" id="UP001139502"/>
    </source>
</evidence>
<accession>A0A9X2HCA5</accession>
<dbReference type="RefSeq" id="WP_254165942.1">
    <property type="nucleotide sequence ID" value="NZ_JANAFB010000011.1"/>
</dbReference>
<name>A0A9X2HCA5_9MICC</name>
<sequence length="98" mass="11373">MGFREDVNAEILRYAADPRRWLGVWMTGSARIIPLYHEGEFRFSCRMERGGGEYSLDYTLPPEPGFTGDHHSVEEWAIYEVLVPAEEEILTTRYGNME</sequence>
<gene>
    <name evidence="1" type="ORF">NBM05_06330</name>
</gene>
<dbReference type="EMBL" id="JANAFB010000011">
    <property type="protein sequence ID" value="MCP3425640.1"/>
    <property type="molecule type" value="Genomic_DNA"/>
</dbReference>
<dbReference type="Proteomes" id="UP001139502">
    <property type="component" value="Unassembled WGS sequence"/>
</dbReference>
<comment type="caution">
    <text evidence="1">The sequence shown here is derived from an EMBL/GenBank/DDBJ whole genome shotgun (WGS) entry which is preliminary data.</text>
</comment>
<protein>
    <submittedName>
        <fullName evidence="1">Uncharacterized protein</fullName>
    </submittedName>
</protein>
<evidence type="ECO:0000313" key="1">
    <source>
        <dbReference type="EMBL" id="MCP3425640.1"/>
    </source>
</evidence>
<dbReference type="AlphaFoldDB" id="A0A9X2HCA5"/>